<evidence type="ECO:0000256" key="1">
    <source>
        <dbReference type="ARBA" id="ARBA00001917"/>
    </source>
</evidence>
<reference evidence="8 9" key="1">
    <citation type="journal article" date="2019" name="Genome Biol. Evol.">
        <title>Insights into the evolution of the New World diploid cottons (Gossypium, subgenus Houzingenia) based on genome sequencing.</title>
        <authorList>
            <person name="Grover C.E."/>
            <person name="Arick M.A. 2nd"/>
            <person name="Thrash A."/>
            <person name="Conover J.L."/>
            <person name="Sanders W.S."/>
            <person name="Peterson D.G."/>
            <person name="Frelichowski J.E."/>
            <person name="Scheffler J.A."/>
            <person name="Scheffler B.E."/>
            <person name="Wendel J.F."/>
        </authorList>
    </citation>
    <scope>NUCLEOTIDE SEQUENCE [LARGE SCALE GENOMIC DNA]</scope>
    <source>
        <strain evidence="8">8</strain>
        <tissue evidence="8">Leaf</tissue>
    </source>
</reference>
<proteinExistence type="predicted"/>
<dbReference type="PANTHER" id="PTHR10578:SF107">
    <property type="entry name" value="2-HYDROXYACID OXIDASE 1"/>
    <property type="match status" value="1"/>
</dbReference>
<keyword evidence="3" id="KW-0323">Glycolate pathway</keyword>
<dbReference type="AlphaFoldDB" id="A0A7J8QP74"/>
<dbReference type="Gene3D" id="3.20.20.70">
    <property type="entry name" value="Aldolase class I"/>
    <property type="match status" value="1"/>
</dbReference>
<feature type="domain" description="FMN-dependent dehydrogenase" evidence="7">
    <location>
        <begin position="34"/>
        <end position="88"/>
    </location>
</feature>
<dbReference type="PANTHER" id="PTHR10578">
    <property type="entry name" value="S -2-HYDROXY-ACID OXIDASE-RELATED"/>
    <property type="match status" value="1"/>
</dbReference>
<evidence type="ECO:0000256" key="5">
    <source>
        <dbReference type="ARBA" id="ARBA00022643"/>
    </source>
</evidence>
<dbReference type="InterPro" id="IPR000262">
    <property type="entry name" value="FMN-dep_DH"/>
</dbReference>
<feature type="non-terminal residue" evidence="8">
    <location>
        <position position="1"/>
    </location>
</feature>
<dbReference type="GO" id="GO:0009854">
    <property type="term" value="P:oxidative photosynthetic carbon pathway"/>
    <property type="evidence" value="ECO:0007669"/>
    <property type="project" value="UniProtKB-KW"/>
</dbReference>
<organism evidence="8 9">
    <name type="scientific">Gossypium raimondii</name>
    <name type="common">Peruvian cotton</name>
    <name type="synonym">Gossypium klotzschianum subsp. raimondii</name>
    <dbReference type="NCBI Taxonomy" id="29730"/>
    <lineage>
        <taxon>Eukaryota</taxon>
        <taxon>Viridiplantae</taxon>
        <taxon>Streptophyta</taxon>
        <taxon>Embryophyta</taxon>
        <taxon>Tracheophyta</taxon>
        <taxon>Spermatophyta</taxon>
        <taxon>Magnoliopsida</taxon>
        <taxon>eudicotyledons</taxon>
        <taxon>Gunneridae</taxon>
        <taxon>Pentapetalae</taxon>
        <taxon>rosids</taxon>
        <taxon>malvids</taxon>
        <taxon>Malvales</taxon>
        <taxon>Malvaceae</taxon>
        <taxon>Malvoideae</taxon>
        <taxon>Gossypium</taxon>
    </lineage>
</organism>
<dbReference type="InterPro" id="IPR013785">
    <property type="entry name" value="Aldolase_TIM"/>
</dbReference>
<gene>
    <name evidence="8" type="ORF">Gorai_003239</name>
</gene>
<sequence>MAFTADDSVLASYVARQIDRTLNWKTDYASFATRIAIQGGVAGIIVSNHGAHQLDYVPPTIMALTEVVKFAQGWVSVFLDGGIRHRTD</sequence>
<comment type="cofactor">
    <cofactor evidence="1">
        <name>FMN</name>
        <dbReference type="ChEBI" id="CHEBI:58210"/>
    </cofactor>
</comment>
<dbReference type="SUPFAM" id="SSF51395">
    <property type="entry name" value="FMN-linked oxidoreductases"/>
    <property type="match status" value="1"/>
</dbReference>
<dbReference type="Pfam" id="PF01070">
    <property type="entry name" value="FMN_dh"/>
    <property type="match status" value="1"/>
</dbReference>
<evidence type="ECO:0000259" key="7">
    <source>
        <dbReference type="Pfam" id="PF01070"/>
    </source>
</evidence>
<evidence type="ECO:0000256" key="4">
    <source>
        <dbReference type="ARBA" id="ARBA00022630"/>
    </source>
</evidence>
<comment type="caution">
    <text evidence="8">The sequence shown here is derived from an EMBL/GenBank/DDBJ whole genome shotgun (WGS) entry which is preliminary data.</text>
</comment>
<evidence type="ECO:0000313" key="8">
    <source>
        <dbReference type="EMBL" id="MBA0603080.1"/>
    </source>
</evidence>
<evidence type="ECO:0000313" key="9">
    <source>
        <dbReference type="Proteomes" id="UP000593578"/>
    </source>
</evidence>
<comment type="catalytic activity">
    <reaction evidence="6">
        <text>glycolate + O2 = glyoxylate + H2O2</text>
        <dbReference type="Rhea" id="RHEA:25311"/>
        <dbReference type="ChEBI" id="CHEBI:15379"/>
        <dbReference type="ChEBI" id="CHEBI:16240"/>
        <dbReference type="ChEBI" id="CHEBI:29805"/>
        <dbReference type="ChEBI" id="CHEBI:36655"/>
        <dbReference type="EC" id="1.1.3.15"/>
    </reaction>
    <physiologicalReaction direction="left-to-right" evidence="6">
        <dbReference type="Rhea" id="RHEA:25312"/>
    </physiologicalReaction>
</comment>
<dbReference type="GO" id="GO:0003973">
    <property type="term" value="F:(S)-2-hydroxy-acid oxidase activity"/>
    <property type="evidence" value="ECO:0007669"/>
    <property type="project" value="UniProtKB-EC"/>
</dbReference>
<dbReference type="Proteomes" id="UP000593578">
    <property type="component" value="Unassembled WGS sequence"/>
</dbReference>
<keyword evidence="4" id="KW-0285">Flavoprotein</keyword>
<protein>
    <recommendedName>
        <fullName evidence="7">FMN-dependent dehydrogenase domain-containing protein</fullName>
    </recommendedName>
</protein>
<name>A0A7J8QP74_GOSRA</name>
<evidence type="ECO:0000256" key="2">
    <source>
        <dbReference type="ARBA" id="ARBA00004923"/>
    </source>
</evidence>
<evidence type="ECO:0000256" key="6">
    <source>
        <dbReference type="ARBA" id="ARBA00036241"/>
    </source>
</evidence>
<accession>A0A7J8QP74</accession>
<dbReference type="GO" id="GO:0005777">
    <property type="term" value="C:peroxisome"/>
    <property type="evidence" value="ECO:0007669"/>
    <property type="project" value="TreeGrafter"/>
</dbReference>
<evidence type="ECO:0000256" key="3">
    <source>
        <dbReference type="ARBA" id="ARBA00022594"/>
    </source>
</evidence>
<dbReference type="EMBL" id="JABEZZ010000013">
    <property type="protein sequence ID" value="MBA0603080.1"/>
    <property type="molecule type" value="Genomic_DNA"/>
</dbReference>
<comment type="pathway">
    <text evidence="2">Photosynthesis; photorespiration; glycine from 2-phosphoglycolate: step 2/3.</text>
</comment>
<keyword evidence="5" id="KW-0288">FMN</keyword>